<protein>
    <recommendedName>
        <fullName evidence="3">Dihydrofolate reductase</fullName>
        <ecNumber evidence="2">1.5.1.3</ecNumber>
    </recommendedName>
</protein>
<dbReference type="PROSITE" id="PS51330">
    <property type="entry name" value="DHFR_2"/>
    <property type="match status" value="1"/>
</dbReference>
<name>A0A0P7AK47_9HYPO</name>
<reference evidence="9 10" key="1">
    <citation type="submission" date="2015-09" db="EMBL/GenBank/DDBJ databases">
        <title>Draft genome of a European isolate of the apple canker pathogen Neonectria ditissima.</title>
        <authorList>
            <person name="Gomez-Cortecero A."/>
            <person name="Harrison R.J."/>
            <person name="Armitage A.D."/>
        </authorList>
    </citation>
    <scope>NUCLEOTIDE SEQUENCE [LARGE SCALE GENOMIC DNA]</scope>
    <source>
        <strain evidence="9 10">R09/05</strain>
    </source>
</reference>
<keyword evidence="6" id="KW-0560">Oxidoreductase</keyword>
<dbReference type="CDD" id="cd00209">
    <property type="entry name" value="DHFR"/>
    <property type="match status" value="1"/>
</dbReference>
<feature type="domain" description="DHFR" evidence="8">
    <location>
        <begin position="5"/>
        <end position="116"/>
    </location>
</feature>
<dbReference type="PANTHER" id="PTHR48069">
    <property type="entry name" value="DIHYDROFOLATE REDUCTASE"/>
    <property type="match status" value="1"/>
</dbReference>
<evidence type="ECO:0000313" key="10">
    <source>
        <dbReference type="Proteomes" id="UP000050424"/>
    </source>
</evidence>
<dbReference type="GO" id="GO:0004146">
    <property type="term" value="F:dihydrofolate reductase activity"/>
    <property type="evidence" value="ECO:0007669"/>
    <property type="project" value="UniProtKB-EC"/>
</dbReference>
<evidence type="ECO:0000256" key="7">
    <source>
        <dbReference type="RuleBase" id="RU004474"/>
    </source>
</evidence>
<evidence type="ECO:0000259" key="8">
    <source>
        <dbReference type="PROSITE" id="PS51330"/>
    </source>
</evidence>
<dbReference type="InterPro" id="IPR012259">
    <property type="entry name" value="DHFR"/>
</dbReference>
<dbReference type="Gene3D" id="3.40.430.10">
    <property type="entry name" value="Dihydrofolate Reductase, subunit A"/>
    <property type="match status" value="1"/>
</dbReference>
<dbReference type="PRINTS" id="PR00070">
    <property type="entry name" value="DHFR"/>
</dbReference>
<evidence type="ECO:0000256" key="4">
    <source>
        <dbReference type="ARBA" id="ARBA00022563"/>
    </source>
</evidence>
<comment type="similarity">
    <text evidence="7">Belongs to the dihydrofolate reductase family.</text>
</comment>
<dbReference type="OrthoDB" id="414698at2759"/>
<dbReference type="GO" id="GO:0046655">
    <property type="term" value="P:folic acid metabolic process"/>
    <property type="evidence" value="ECO:0007669"/>
    <property type="project" value="TreeGrafter"/>
</dbReference>
<dbReference type="Proteomes" id="UP000050424">
    <property type="component" value="Unassembled WGS sequence"/>
</dbReference>
<dbReference type="InterPro" id="IPR024072">
    <property type="entry name" value="DHFR-like_dom_sf"/>
</dbReference>
<evidence type="ECO:0000313" key="9">
    <source>
        <dbReference type="EMBL" id="KPM34062.1"/>
    </source>
</evidence>
<evidence type="ECO:0000256" key="1">
    <source>
        <dbReference type="ARBA" id="ARBA00004903"/>
    </source>
</evidence>
<comment type="pathway">
    <text evidence="1">Cofactor biosynthesis; tetrahydrofolate biosynthesis; 5,6,7,8-tetrahydrofolate from 7,8-dihydrofolate: step 1/1.</text>
</comment>
<feature type="non-terminal residue" evidence="9">
    <location>
        <position position="116"/>
    </location>
</feature>
<evidence type="ECO:0000256" key="6">
    <source>
        <dbReference type="ARBA" id="ARBA00023002"/>
    </source>
</evidence>
<dbReference type="STRING" id="78410.A0A0P7AK47"/>
<keyword evidence="10" id="KW-1185">Reference proteome</keyword>
<evidence type="ECO:0000256" key="2">
    <source>
        <dbReference type="ARBA" id="ARBA00012856"/>
    </source>
</evidence>
<sequence length="116" mass="13077">MQPLELTLIVAATRTMGIGANGGMPWTGLRKEMQYFARVTTRLPPQAPSTAVNAVIMGRKTWDSIPAKFRPLKDRLQREEALNQLEAFTYKVRDLLEGEAFIEASTEKERVKLADQ</sequence>
<dbReference type="GO" id="GO:0046654">
    <property type="term" value="P:tetrahydrofolate biosynthetic process"/>
    <property type="evidence" value="ECO:0007669"/>
    <property type="project" value="UniProtKB-UniPathway"/>
</dbReference>
<dbReference type="GO" id="GO:0046452">
    <property type="term" value="P:dihydrofolate metabolic process"/>
    <property type="evidence" value="ECO:0007669"/>
    <property type="project" value="TreeGrafter"/>
</dbReference>
<dbReference type="GO" id="GO:0050661">
    <property type="term" value="F:NADP binding"/>
    <property type="evidence" value="ECO:0007669"/>
    <property type="project" value="InterPro"/>
</dbReference>
<dbReference type="UniPathway" id="UPA00077">
    <property type="reaction ID" value="UER00158"/>
</dbReference>
<comment type="caution">
    <text evidence="9">The sequence shown here is derived from an EMBL/GenBank/DDBJ whole genome shotgun (WGS) entry which is preliminary data.</text>
</comment>
<dbReference type="InterPro" id="IPR017925">
    <property type="entry name" value="DHFR_CS"/>
</dbReference>
<dbReference type="GO" id="GO:0006730">
    <property type="term" value="P:one-carbon metabolic process"/>
    <property type="evidence" value="ECO:0007669"/>
    <property type="project" value="UniProtKB-KW"/>
</dbReference>
<proteinExistence type="inferred from homology"/>
<dbReference type="InterPro" id="IPR001796">
    <property type="entry name" value="DHFR_dom"/>
</dbReference>
<dbReference type="EMBL" id="LKCW01000410">
    <property type="protein sequence ID" value="KPM34062.1"/>
    <property type="molecule type" value="Genomic_DNA"/>
</dbReference>
<evidence type="ECO:0000256" key="5">
    <source>
        <dbReference type="ARBA" id="ARBA00022857"/>
    </source>
</evidence>
<dbReference type="SUPFAM" id="SSF53597">
    <property type="entry name" value="Dihydrofolate reductase-like"/>
    <property type="match status" value="1"/>
</dbReference>
<keyword evidence="5" id="KW-0521">NADP</keyword>
<dbReference type="PANTHER" id="PTHR48069:SF3">
    <property type="entry name" value="DIHYDROFOLATE REDUCTASE"/>
    <property type="match status" value="1"/>
</dbReference>
<organism evidence="9 10">
    <name type="scientific">Neonectria ditissima</name>
    <dbReference type="NCBI Taxonomy" id="78410"/>
    <lineage>
        <taxon>Eukaryota</taxon>
        <taxon>Fungi</taxon>
        <taxon>Dikarya</taxon>
        <taxon>Ascomycota</taxon>
        <taxon>Pezizomycotina</taxon>
        <taxon>Sordariomycetes</taxon>
        <taxon>Hypocreomycetidae</taxon>
        <taxon>Hypocreales</taxon>
        <taxon>Nectriaceae</taxon>
        <taxon>Neonectria</taxon>
    </lineage>
</organism>
<dbReference type="EC" id="1.5.1.3" evidence="2"/>
<accession>A0A0P7AK47</accession>
<dbReference type="AlphaFoldDB" id="A0A0P7AK47"/>
<dbReference type="GO" id="GO:0005739">
    <property type="term" value="C:mitochondrion"/>
    <property type="evidence" value="ECO:0007669"/>
    <property type="project" value="TreeGrafter"/>
</dbReference>
<dbReference type="PROSITE" id="PS00075">
    <property type="entry name" value="DHFR_1"/>
    <property type="match status" value="1"/>
</dbReference>
<keyword evidence="4" id="KW-0554">One-carbon metabolism</keyword>
<gene>
    <name evidence="9" type="ORF">AK830_g12506</name>
</gene>
<evidence type="ECO:0000256" key="3">
    <source>
        <dbReference type="ARBA" id="ARBA00018886"/>
    </source>
</evidence>
<dbReference type="Pfam" id="PF00186">
    <property type="entry name" value="DHFR_1"/>
    <property type="match status" value="1"/>
</dbReference>